<dbReference type="CDD" id="cd00077">
    <property type="entry name" value="HDc"/>
    <property type="match status" value="1"/>
</dbReference>
<evidence type="ECO:0000313" key="1">
    <source>
        <dbReference type="EMBL" id="MBC8533818.1"/>
    </source>
</evidence>
<dbReference type="Proteomes" id="UP000651482">
    <property type="component" value="Unassembled WGS sequence"/>
</dbReference>
<evidence type="ECO:0000313" key="2">
    <source>
        <dbReference type="Proteomes" id="UP000651482"/>
    </source>
</evidence>
<dbReference type="AlphaFoldDB" id="A0A926D9B2"/>
<name>A0A926D9B2_9FIRM</name>
<dbReference type="RefSeq" id="WP_249319474.1">
    <property type="nucleotide sequence ID" value="NZ_JACRSN010000009.1"/>
</dbReference>
<proteinExistence type="predicted"/>
<dbReference type="EMBL" id="JACRSN010000009">
    <property type="protein sequence ID" value="MBC8533818.1"/>
    <property type="molecule type" value="Genomic_DNA"/>
</dbReference>
<reference evidence="1" key="1">
    <citation type="submission" date="2020-08" db="EMBL/GenBank/DDBJ databases">
        <title>Genome public.</title>
        <authorList>
            <person name="Liu C."/>
            <person name="Sun Q."/>
        </authorList>
    </citation>
    <scope>NUCLEOTIDE SEQUENCE</scope>
    <source>
        <strain evidence="1">NSJ-40</strain>
    </source>
</reference>
<protein>
    <submittedName>
        <fullName evidence="1">HD domain-containing protein</fullName>
    </submittedName>
</protein>
<comment type="caution">
    <text evidence="1">The sequence shown here is derived from an EMBL/GenBank/DDBJ whole genome shotgun (WGS) entry which is preliminary data.</text>
</comment>
<gene>
    <name evidence="1" type="ORF">IAG03_07330</name>
</gene>
<dbReference type="SUPFAM" id="SSF109604">
    <property type="entry name" value="HD-domain/PDEase-like"/>
    <property type="match status" value="1"/>
</dbReference>
<keyword evidence="2" id="KW-1185">Reference proteome</keyword>
<dbReference type="Gene3D" id="1.10.3210.10">
    <property type="entry name" value="Hypothetical protein af1432"/>
    <property type="match status" value="1"/>
</dbReference>
<dbReference type="InterPro" id="IPR003607">
    <property type="entry name" value="HD/PDEase_dom"/>
</dbReference>
<sequence length="203" mass="23120">MTESVSAQNAREQFEQIFQTQITRPGADKLLQWISSTDFFTAPASTRFHCACDAGLVMHSVNVYQVLRARYFEEGIDNEESFAVCALLHDLCKAQYYKVSTRNVKNDETGQWEKKPFFAVDDSFPYGHGEKSVFLIERKMRLKLEEAMAIRWHMGGFDDSVRGGGFAMSHAYERFPLAVKLHLADLEATYLVEKGTSAVNNNR</sequence>
<organism evidence="1 2">
    <name type="scientific">Yeguia hominis</name>
    <dbReference type="NCBI Taxonomy" id="2763662"/>
    <lineage>
        <taxon>Bacteria</taxon>
        <taxon>Bacillati</taxon>
        <taxon>Bacillota</taxon>
        <taxon>Clostridia</taxon>
        <taxon>Eubacteriales</taxon>
        <taxon>Yeguiaceae</taxon>
        <taxon>Yeguia</taxon>
    </lineage>
</organism>
<accession>A0A926D9B2</accession>